<evidence type="ECO:0000313" key="1">
    <source>
        <dbReference type="EMBL" id="MPC69530.1"/>
    </source>
</evidence>
<gene>
    <name evidence="1" type="ORF">E2C01_063756</name>
</gene>
<dbReference type="EMBL" id="VSRR010029583">
    <property type="protein sequence ID" value="MPC69530.1"/>
    <property type="molecule type" value="Genomic_DNA"/>
</dbReference>
<comment type="caution">
    <text evidence="1">The sequence shown here is derived from an EMBL/GenBank/DDBJ whole genome shotgun (WGS) entry which is preliminary data.</text>
</comment>
<protein>
    <submittedName>
        <fullName evidence="1">Uncharacterized protein</fullName>
    </submittedName>
</protein>
<accession>A0A5B7HBC0</accession>
<evidence type="ECO:0000313" key="2">
    <source>
        <dbReference type="Proteomes" id="UP000324222"/>
    </source>
</evidence>
<dbReference type="Proteomes" id="UP000324222">
    <property type="component" value="Unassembled WGS sequence"/>
</dbReference>
<proteinExistence type="predicted"/>
<reference evidence="1 2" key="1">
    <citation type="submission" date="2019-05" db="EMBL/GenBank/DDBJ databases">
        <title>Another draft genome of Portunus trituberculatus and its Hox gene families provides insights of decapod evolution.</title>
        <authorList>
            <person name="Jeong J.-H."/>
            <person name="Song I."/>
            <person name="Kim S."/>
            <person name="Choi T."/>
            <person name="Kim D."/>
            <person name="Ryu S."/>
            <person name="Kim W."/>
        </authorList>
    </citation>
    <scope>NUCLEOTIDE SEQUENCE [LARGE SCALE GENOMIC DNA]</scope>
    <source>
        <tissue evidence="1">Muscle</tissue>
    </source>
</reference>
<organism evidence="1 2">
    <name type="scientific">Portunus trituberculatus</name>
    <name type="common">Swimming crab</name>
    <name type="synonym">Neptunus trituberculatus</name>
    <dbReference type="NCBI Taxonomy" id="210409"/>
    <lineage>
        <taxon>Eukaryota</taxon>
        <taxon>Metazoa</taxon>
        <taxon>Ecdysozoa</taxon>
        <taxon>Arthropoda</taxon>
        <taxon>Crustacea</taxon>
        <taxon>Multicrustacea</taxon>
        <taxon>Malacostraca</taxon>
        <taxon>Eumalacostraca</taxon>
        <taxon>Eucarida</taxon>
        <taxon>Decapoda</taxon>
        <taxon>Pleocyemata</taxon>
        <taxon>Brachyura</taxon>
        <taxon>Eubrachyura</taxon>
        <taxon>Portunoidea</taxon>
        <taxon>Portunidae</taxon>
        <taxon>Portuninae</taxon>
        <taxon>Portunus</taxon>
    </lineage>
</organism>
<sequence length="71" mass="7491">MYKPVSDVIEGATRRSTLALTGPESLVFVLALQMSPPGTCLRGVQGHVLVVTPSLYRLKGANTHSGTLLAL</sequence>
<name>A0A5B7HBC0_PORTR</name>
<keyword evidence="2" id="KW-1185">Reference proteome</keyword>
<dbReference type="AlphaFoldDB" id="A0A5B7HBC0"/>